<keyword evidence="2" id="KW-1185">Reference proteome</keyword>
<dbReference type="Proteomes" id="UP001143372">
    <property type="component" value="Unassembled WGS sequence"/>
</dbReference>
<dbReference type="RefSeq" id="WP_271168129.1">
    <property type="nucleotide sequence ID" value="NZ_BSFI01000007.1"/>
</dbReference>
<comment type="caution">
    <text evidence="1">The sequence shown here is derived from an EMBL/GenBank/DDBJ whole genome shotgun (WGS) entry which is preliminary data.</text>
</comment>
<proteinExistence type="predicted"/>
<protein>
    <submittedName>
        <fullName evidence="1">Uncharacterized protein</fullName>
    </submittedName>
</protein>
<gene>
    <name evidence="1" type="ORF">GCM10008179_15230</name>
</gene>
<reference evidence="1" key="1">
    <citation type="journal article" date="2014" name="Int. J. Syst. Evol. Microbiol.">
        <title>Complete genome sequence of Corynebacterium casei LMG S-19264T (=DSM 44701T), isolated from a smear-ripened cheese.</title>
        <authorList>
            <consortium name="US DOE Joint Genome Institute (JGI-PGF)"/>
            <person name="Walter F."/>
            <person name="Albersmeier A."/>
            <person name="Kalinowski J."/>
            <person name="Ruckert C."/>
        </authorList>
    </citation>
    <scope>NUCLEOTIDE SEQUENCE</scope>
    <source>
        <strain evidence="1">VKM B-2347</strain>
    </source>
</reference>
<reference evidence="1" key="2">
    <citation type="submission" date="2023-01" db="EMBL/GenBank/DDBJ databases">
        <authorList>
            <person name="Sun Q."/>
            <person name="Evtushenko L."/>
        </authorList>
    </citation>
    <scope>NUCLEOTIDE SEQUENCE</scope>
    <source>
        <strain evidence="1">VKM B-2347</strain>
    </source>
</reference>
<organism evidence="1 2">
    <name type="scientific">Hansschlegelia plantiphila</name>
    <dbReference type="NCBI Taxonomy" id="374655"/>
    <lineage>
        <taxon>Bacteria</taxon>
        <taxon>Pseudomonadati</taxon>
        <taxon>Pseudomonadota</taxon>
        <taxon>Alphaproteobacteria</taxon>
        <taxon>Hyphomicrobiales</taxon>
        <taxon>Methylopilaceae</taxon>
        <taxon>Hansschlegelia</taxon>
    </lineage>
</organism>
<dbReference type="AlphaFoldDB" id="A0A9W6MVM3"/>
<dbReference type="EMBL" id="BSFI01000007">
    <property type="protein sequence ID" value="GLK67885.1"/>
    <property type="molecule type" value="Genomic_DNA"/>
</dbReference>
<sequence length="109" mass="12446">MARVTFPAGGDVAQTINPWRFFFMPFGSQFGLINIDLGRSSDPDTEREVLDDVASYGRQLGRMGDALAVLLDHFHPERPLTETERDAVDDLRSMLAEIARVKRRRARRR</sequence>
<evidence type="ECO:0000313" key="2">
    <source>
        <dbReference type="Proteomes" id="UP001143372"/>
    </source>
</evidence>
<name>A0A9W6MVM3_9HYPH</name>
<evidence type="ECO:0000313" key="1">
    <source>
        <dbReference type="EMBL" id="GLK67885.1"/>
    </source>
</evidence>
<accession>A0A9W6MVM3</accession>